<dbReference type="PROSITE" id="PS51462">
    <property type="entry name" value="NUDIX"/>
    <property type="match status" value="1"/>
</dbReference>
<comment type="cofactor">
    <cofactor evidence="2">
        <name>Mg(2+)</name>
        <dbReference type="ChEBI" id="CHEBI:18420"/>
    </cofactor>
</comment>
<feature type="domain" description="Nudix hydrolase" evidence="7">
    <location>
        <begin position="56"/>
        <end position="188"/>
    </location>
</feature>
<dbReference type="GO" id="GO:0046872">
    <property type="term" value="F:metal ion binding"/>
    <property type="evidence" value="ECO:0007669"/>
    <property type="project" value="UniProtKB-KW"/>
</dbReference>
<sequence length="222" mass="25414">MAISKHMELGSLCYSFPQQHDGMYQMIYDQENLPEVIRRSLQNREPRQIHDAPSHYKHAGVLIGLMKEEGIHKVLFTKRTDRVEHHKGQISFPGGAADEEDDSIEETVLRESCEEIGACEEVVDLLGRIDDALTLESGFIVHPFVGLFPSRYEFSISRSEVKRLIKVPWNVLVECHKEKKTYLMEDGGGTKYKTPAFEFNGDVIWGATARMMENFIDILARK</sequence>
<evidence type="ECO:0000256" key="3">
    <source>
        <dbReference type="ARBA" id="ARBA00022723"/>
    </source>
</evidence>
<reference evidence="8" key="1">
    <citation type="submission" date="2018-01" db="EMBL/GenBank/DDBJ databases">
        <authorList>
            <person name="Regsiter A."/>
            <person name="William W."/>
        </authorList>
    </citation>
    <scope>NUCLEOTIDE SEQUENCE</scope>
    <source>
        <strain evidence="8">TRIP AH-1</strain>
    </source>
</reference>
<evidence type="ECO:0000256" key="1">
    <source>
        <dbReference type="ARBA" id="ARBA00001936"/>
    </source>
</evidence>
<dbReference type="Gene3D" id="3.90.79.10">
    <property type="entry name" value="Nucleoside Triphosphate Pyrophosphohydrolase"/>
    <property type="match status" value="1"/>
</dbReference>
<keyword evidence="3" id="KW-0479">Metal-binding</keyword>
<gene>
    <name evidence="8" type="ORF">PITCH_A140018</name>
</gene>
<name>A0A445MSV3_9BACT</name>
<comment type="cofactor">
    <cofactor evidence="1">
        <name>Mn(2+)</name>
        <dbReference type="ChEBI" id="CHEBI:29035"/>
    </cofactor>
</comment>
<dbReference type="PANTHER" id="PTHR12992:SF11">
    <property type="entry name" value="MITOCHONDRIAL COENZYME A DIPHOSPHATASE NUDT8"/>
    <property type="match status" value="1"/>
</dbReference>
<proteinExistence type="predicted"/>
<evidence type="ECO:0000313" key="8">
    <source>
        <dbReference type="EMBL" id="SPD72538.1"/>
    </source>
</evidence>
<dbReference type="CDD" id="cd03426">
    <property type="entry name" value="NUDIX_CoAse_Nudt7"/>
    <property type="match status" value="1"/>
</dbReference>
<keyword evidence="4" id="KW-0378">Hydrolase</keyword>
<dbReference type="SUPFAM" id="SSF55811">
    <property type="entry name" value="Nudix"/>
    <property type="match status" value="1"/>
</dbReference>
<dbReference type="GO" id="GO:0010945">
    <property type="term" value="F:coenzyme A diphosphatase activity"/>
    <property type="evidence" value="ECO:0007669"/>
    <property type="project" value="InterPro"/>
</dbReference>
<dbReference type="EMBL" id="OJIN01000046">
    <property type="protein sequence ID" value="SPD72538.1"/>
    <property type="molecule type" value="Genomic_DNA"/>
</dbReference>
<keyword evidence="5" id="KW-0460">Magnesium</keyword>
<dbReference type="InterPro" id="IPR000086">
    <property type="entry name" value="NUDIX_hydrolase_dom"/>
</dbReference>
<evidence type="ECO:0000259" key="7">
    <source>
        <dbReference type="PROSITE" id="PS51462"/>
    </source>
</evidence>
<dbReference type="Pfam" id="PF00293">
    <property type="entry name" value="NUDIX"/>
    <property type="match status" value="1"/>
</dbReference>
<evidence type="ECO:0000256" key="5">
    <source>
        <dbReference type="ARBA" id="ARBA00022842"/>
    </source>
</evidence>
<organism evidence="8">
    <name type="scientific">uncultured Desulfobacterium sp</name>
    <dbReference type="NCBI Taxonomy" id="201089"/>
    <lineage>
        <taxon>Bacteria</taxon>
        <taxon>Pseudomonadati</taxon>
        <taxon>Thermodesulfobacteriota</taxon>
        <taxon>Desulfobacteria</taxon>
        <taxon>Desulfobacterales</taxon>
        <taxon>Desulfobacteriaceae</taxon>
        <taxon>Desulfobacterium</taxon>
        <taxon>environmental samples</taxon>
    </lineage>
</organism>
<protein>
    <recommendedName>
        <fullName evidence="7">Nudix hydrolase domain-containing protein</fullName>
    </recommendedName>
</protein>
<keyword evidence="6" id="KW-0464">Manganese</keyword>
<dbReference type="PANTHER" id="PTHR12992">
    <property type="entry name" value="NUDIX HYDROLASE"/>
    <property type="match status" value="1"/>
</dbReference>
<dbReference type="InterPro" id="IPR045121">
    <property type="entry name" value="CoAse"/>
</dbReference>
<accession>A0A445MSV3</accession>
<evidence type="ECO:0000256" key="6">
    <source>
        <dbReference type="ARBA" id="ARBA00023211"/>
    </source>
</evidence>
<evidence type="ECO:0000256" key="2">
    <source>
        <dbReference type="ARBA" id="ARBA00001946"/>
    </source>
</evidence>
<dbReference type="AlphaFoldDB" id="A0A445MSV3"/>
<evidence type="ECO:0000256" key="4">
    <source>
        <dbReference type="ARBA" id="ARBA00022801"/>
    </source>
</evidence>
<dbReference type="InterPro" id="IPR015797">
    <property type="entry name" value="NUDIX_hydrolase-like_dom_sf"/>
</dbReference>